<dbReference type="SFLD" id="SFLDF00045">
    <property type="entry name" value="2-haloacid_dehalogenase"/>
    <property type="match status" value="1"/>
</dbReference>
<evidence type="ECO:0000256" key="1">
    <source>
        <dbReference type="ARBA" id="ARBA00008106"/>
    </source>
</evidence>
<dbReference type="EMBL" id="RXFQ01000007">
    <property type="protein sequence ID" value="RSZ36473.1"/>
    <property type="molecule type" value="Genomic_DNA"/>
</dbReference>
<dbReference type="PANTHER" id="PTHR43316:SF3">
    <property type="entry name" value="HALOACID DEHALOGENASE, TYPE II (AFU_ORTHOLOGUE AFUA_2G07750)-RELATED"/>
    <property type="match status" value="1"/>
</dbReference>
<proteinExistence type="inferred from homology"/>
<evidence type="ECO:0000313" key="4">
    <source>
        <dbReference type="EMBL" id="RRH89167.1"/>
    </source>
</evidence>
<dbReference type="InterPro" id="IPR023214">
    <property type="entry name" value="HAD_sf"/>
</dbReference>
<dbReference type="SUPFAM" id="SSF56784">
    <property type="entry name" value="HAD-like"/>
    <property type="match status" value="1"/>
</dbReference>
<dbReference type="InterPro" id="IPR036412">
    <property type="entry name" value="HAD-like_sf"/>
</dbReference>
<organism evidence="4 7">
    <name type="scientific">Variovorax beijingensis</name>
    <dbReference type="NCBI Taxonomy" id="2496117"/>
    <lineage>
        <taxon>Bacteria</taxon>
        <taxon>Pseudomonadati</taxon>
        <taxon>Pseudomonadota</taxon>
        <taxon>Betaproteobacteria</taxon>
        <taxon>Burkholderiales</taxon>
        <taxon>Comamonadaceae</taxon>
        <taxon>Variovorax</taxon>
    </lineage>
</organism>
<evidence type="ECO:0000313" key="7">
    <source>
        <dbReference type="Proteomes" id="UP000271590"/>
    </source>
</evidence>
<comment type="caution">
    <text evidence="4">The sequence shown here is derived from an EMBL/GenBank/DDBJ whole genome shotgun (WGS) entry which is preliminary data.</text>
</comment>
<dbReference type="SFLD" id="SFLDG01129">
    <property type="entry name" value="C1.5:_HAD__Beta-PGM__Phosphata"/>
    <property type="match status" value="1"/>
</dbReference>
<dbReference type="GO" id="GO:0018784">
    <property type="term" value="F:(S)-2-haloacid dehalogenase activity"/>
    <property type="evidence" value="ECO:0007669"/>
    <property type="project" value="UniProtKB-UniRule"/>
</dbReference>
<reference evidence="5 6" key="2">
    <citation type="submission" date="2018-12" db="EMBL/GenBank/DDBJ databases">
        <title>The genome sequences of strain 502.</title>
        <authorList>
            <person name="Gao J."/>
            <person name="Sun J."/>
        </authorList>
    </citation>
    <scope>NUCLEOTIDE SEQUENCE [LARGE SCALE GENOMIC DNA]</scope>
    <source>
        <strain evidence="5 6">502</strain>
    </source>
</reference>
<keyword evidence="6" id="KW-1185">Reference proteome</keyword>
<comment type="similarity">
    <text evidence="1 3">Belongs to the HAD-like hydrolase superfamily. S-2-haloalkanoic acid dehalogenase family.</text>
</comment>
<dbReference type="AlphaFoldDB" id="A0A3P3ESD9"/>
<dbReference type="CDD" id="cd02588">
    <property type="entry name" value="HAD_L2-DEX"/>
    <property type="match status" value="1"/>
</dbReference>
<comment type="function">
    <text evidence="3">Catalyzes the hydrolytic dehalogenation of small (S)-2-haloalkanoic acids to yield the corresponding (R)-2-hydroxyalkanoic acids.</text>
</comment>
<dbReference type="SFLD" id="SFLDS00003">
    <property type="entry name" value="Haloacid_Dehalogenase"/>
    <property type="match status" value="1"/>
</dbReference>
<name>A0A3P3ESD9_9BURK</name>
<dbReference type="PRINTS" id="PR00413">
    <property type="entry name" value="HADHALOGNASE"/>
</dbReference>
<dbReference type="Gene3D" id="1.10.150.240">
    <property type="entry name" value="Putative phosphatase, domain 2"/>
    <property type="match status" value="1"/>
</dbReference>
<dbReference type="PANTHER" id="PTHR43316">
    <property type="entry name" value="HYDROLASE, HALOACID DELAHOGENASE-RELATED"/>
    <property type="match status" value="1"/>
</dbReference>
<keyword evidence="2 3" id="KW-0378">Hydrolase</keyword>
<dbReference type="NCBIfam" id="TIGR01493">
    <property type="entry name" value="HAD-SF-IA-v2"/>
    <property type="match status" value="1"/>
</dbReference>
<evidence type="ECO:0000313" key="5">
    <source>
        <dbReference type="EMBL" id="RSZ36473.1"/>
    </source>
</evidence>
<dbReference type="InterPro" id="IPR051540">
    <property type="entry name" value="S-2-haloacid_dehalogenase"/>
</dbReference>
<dbReference type="NCBIfam" id="TIGR01428">
    <property type="entry name" value="HAD_type_II"/>
    <property type="match status" value="1"/>
</dbReference>
<dbReference type="Proteomes" id="UP000271137">
    <property type="component" value="Unassembled WGS sequence"/>
</dbReference>
<gene>
    <name evidence="4" type="ORF">EH244_11515</name>
    <name evidence="5" type="ORF">EJO66_14535</name>
</gene>
<protein>
    <recommendedName>
        <fullName evidence="3">(S)-2-haloacid dehalogenase</fullName>
        <ecNumber evidence="3">3.8.1.2</ecNumber>
    </recommendedName>
    <alternativeName>
        <fullName evidence="3">2-haloalkanoic acid dehalogenase</fullName>
    </alternativeName>
    <alternativeName>
        <fullName evidence="3">Halocarboxylic acid halidohydrolase</fullName>
    </alternativeName>
    <alternativeName>
        <fullName evidence="3">L-2-haloacid dehalogenase</fullName>
    </alternativeName>
</protein>
<reference evidence="4 7" key="1">
    <citation type="submission" date="2018-11" db="EMBL/GenBank/DDBJ databases">
        <title>The genome of Variovorax sp T529.</title>
        <authorList>
            <person name="Gao J."/>
        </authorList>
    </citation>
    <scope>NUCLEOTIDE SEQUENCE [LARGE SCALE GENOMIC DNA]</scope>
    <source>
        <strain evidence="4 7">T529</strain>
    </source>
</reference>
<sequence>MDQPGAVLFDAYGTLFDVYSVGQTAERLFAGHGQALAAGWRDKQIEYTRLVTTSNHGAHYRPFGELTRAALRYTCKRLGLDLTEAVEQQLMDQYRTLTAFPECREVLAALKARGVVTGILSNGDPGMLDAAVRSAGLDGLLGHVLSVDGIRKYKTHPDAYQLGVAATGLPPERIAFVSCNGWDALGATWFGFRTLWVNRYQLPFEELGTQPERIGSSLRDVLGFF</sequence>
<comment type="catalytic activity">
    <reaction evidence="3">
        <text>an (S)-2-haloacid + H2O = a (2R)-2-hydroxycarboxylate + a halide anion + H(+)</text>
        <dbReference type="Rhea" id="RHEA:11192"/>
        <dbReference type="ChEBI" id="CHEBI:15377"/>
        <dbReference type="ChEBI" id="CHEBI:15378"/>
        <dbReference type="ChEBI" id="CHEBI:16042"/>
        <dbReference type="ChEBI" id="CHEBI:58314"/>
        <dbReference type="ChEBI" id="CHEBI:137405"/>
        <dbReference type="EC" id="3.8.1.2"/>
    </reaction>
</comment>
<evidence type="ECO:0000313" key="6">
    <source>
        <dbReference type="Proteomes" id="UP000271137"/>
    </source>
</evidence>
<dbReference type="InterPro" id="IPR023198">
    <property type="entry name" value="PGP-like_dom2"/>
</dbReference>
<dbReference type="RefSeq" id="WP_124958531.1">
    <property type="nucleotide sequence ID" value="NZ_RQXU01000005.1"/>
</dbReference>
<accession>A0A3P3ESD9</accession>
<dbReference type="Proteomes" id="UP000271590">
    <property type="component" value="Unassembled WGS sequence"/>
</dbReference>
<evidence type="ECO:0000256" key="3">
    <source>
        <dbReference type="RuleBase" id="RU368077"/>
    </source>
</evidence>
<dbReference type="Gene3D" id="3.40.50.1000">
    <property type="entry name" value="HAD superfamily/HAD-like"/>
    <property type="match status" value="1"/>
</dbReference>
<dbReference type="EMBL" id="RQXU01000005">
    <property type="protein sequence ID" value="RRH89167.1"/>
    <property type="molecule type" value="Genomic_DNA"/>
</dbReference>
<evidence type="ECO:0000256" key="2">
    <source>
        <dbReference type="ARBA" id="ARBA00022801"/>
    </source>
</evidence>
<dbReference type="InterPro" id="IPR006439">
    <property type="entry name" value="HAD-SF_hydro_IA"/>
</dbReference>
<dbReference type="SFLD" id="SFLDG01135">
    <property type="entry name" value="C1.5.6:_HAD__Beta-PGM__Phospha"/>
    <property type="match status" value="1"/>
</dbReference>
<dbReference type="InterPro" id="IPR006328">
    <property type="entry name" value="2-HAD"/>
</dbReference>
<dbReference type="Pfam" id="PF00702">
    <property type="entry name" value="Hydrolase"/>
    <property type="match status" value="1"/>
</dbReference>
<dbReference type="EC" id="3.8.1.2" evidence="3"/>